<name>A0AAV9EUD1_ACOCL</name>
<organism evidence="1 2">
    <name type="scientific">Acorus calamus</name>
    <name type="common">Sweet flag</name>
    <dbReference type="NCBI Taxonomy" id="4465"/>
    <lineage>
        <taxon>Eukaryota</taxon>
        <taxon>Viridiplantae</taxon>
        <taxon>Streptophyta</taxon>
        <taxon>Embryophyta</taxon>
        <taxon>Tracheophyta</taxon>
        <taxon>Spermatophyta</taxon>
        <taxon>Magnoliopsida</taxon>
        <taxon>Liliopsida</taxon>
        <taxon>Acoraceae</taxon>
        <taxon>Acorus</taxon>
    </lineage>
</organism>
<reference evidence="1" key="1">
    <citation type="journal article" date="2023" name="Nat. Commun.">
        <title>Diploid and tetraploid genomes of Acorus and the evolution of monocots.</title>
        <authorList>
            <person name="Ma L."/>
            <person name="Liu K.W."/>
            <person name="Li Z."/>
            <person name="Hsiao Y.Y."/>
            <person name="Qi Y."/>
            <person name="Fu T."/>
            <person name="Tang G.D."/>
            <person name="Zhang D."/>
            <person name="Sun W.H."/>
            <person name="Liu D.K."/>
            <person name="Li Y."/>
            <person name="Chen G.Z."/>
            <person name="Liu X.D."/>
            <person name="Liao X.Y."/>
            <person name="Jiang Y.T."/>
            <person name="Yu X."/>
            <person name="Hao Y."/>
            <person name="Huang J."/>
            <person name="Zhao X.W."/>
            <person name="Ke S."/>
            <person name="Chen Y.Y."/>
            <person name="Wu W.L."/>
            <person name="Hsu J.L."/>
            <person name="Lin Y.F."/>
            <person name="Huang M.D."/>
            <person name="Li C.Y."/>
            <person name="Huang L."/>
            <person name="Wang Z.W."/>
            <person name="Zhao X."/>
            <person name="Zhong W.Y."/>
            <person name="Peng D.H."/>
            <person name="Ahmad S."/>
            <person name="Lan S."/>
            <person name="Zhang J.S."/>
            <person name="Tsai W.C."/>
            <person name="Van de Peer Y."/>
            <person name="Liu Z.J."/>
        </authorList>
    </citation>
    <scope>NUCLEOTIDE SEQUENCE</scope>
    <source>
        <strain evidence="1">CP</strain>
    </source>
</reference>
<evidence type="ECO:0000313" key="2">
    <source>
        <dbReference type="Proteomes" id="UP001180020"/>
    </source>
</evidence>
<reference evidence="1" key="2">
    <citation type="submission" date="2023-06" db="EMBL/GenBank/DDBJ databases">
        <authorList>
            <person name="Ma L."/>
            <person name="Liu K.-W."/>
            <person name="Li Z."/>
            <person name="Hsiao Y.-Y."/>
            <person name="Qi Y."/>
            <person name="Fu T."/>
            <person name="Tang G."/>
            <person name="Zhang D."/>
            <person name="Sun W.-H."/>
            <person name="Liu D.-K."/>
            <person name="Li Y."/>
            <person name="Chen G.-Z."/>
            <person name="Liu X.-D."/>
            <person name="Liao X.-Y."/>
            <person name="Jiang Y.-T."/>
            <person name="Yu X."/>
            <person name="Hao Y."/>
            <person name="Huang J."/>
            <person name="Zhao X.-W."/>
            <person name="Ke S."/>
            <person name="Chen Y.-Y."/>
            <person name="Wu W.-L."/>
            <person name="Hsu J.-L."/>
            <person name="Lin Y.-F."/>
            <person name="Huang M.-D."/>
            <person name="Li C.-Y."/>
            <person name="Huang L."/>
            <person name="Wang Z.-W."/>
            <person name="Zhao X."/>
            <person name="Zhong W.-Y."/>
            <person name="Peng D.-H."/>
            <person name="Ahmad S."/>
            <person name="Lan S."/>
            <person name="Zhang J.-S."/>
            <person name="Tsai W.-C."/>
            <person name="Van De Peer Y."/>
            <person name="Liu Z.-J."/>
        </authorList>
    </citation>
    <scope>NUCLEOTIDE SEQUENCE</scope>
    <source>
        <strain evidence="1">CP</strain>
        <tissue evidence="1">Leaves</tissue>
    </source>
</reference>
<keyword evidence="2" id="KW-1185">Reference proteome</keyword>
<sequence>MDVTELRIDSMSRWYLRARLSGNNGTNNKMSEWFQKLVKCGTFNRPIVDQEGLMLSVYKM</sequence>
<comment type="caution">
    <text evidence="1">The sequence shown here is derived from an EMBL/GenBank/DDBJ whole genome shotgun (WGS) entry which is preliminary data.</text>
</comment>
<dbReference type="Proteomes" id="UP001180020">
    <property type="component" value="Unassembled WGS sequence"/>
</dbReference>
<dbReference type="EMBL" id="JAUJYO010000005">
    <property type="protein sequence ID" value="KAK1316350.1"/>
    <property type="molecule type" value="Genomic_DNA"/>
</dbReference>
<dbReference type="AlphaFoldDB" id="A0AAV9EUD1"/>
<evidence type="ECO:0000313" key="1">
    <source>
        <dbReference type="EMBL" id="KAK1316350.1"/>
    </source>
</evidence>
<accession>A0AAV9EUD1</accession>
<gene>
    <name evidence="1" type="ORF">QJS10_CPA05g02398</name>
</gene>
<protein>
    <submittedName>
        <fullName evidence="1">Uncharacterized protein</fullName>
    </submittedName>
</protein>
<proteinExistence type="predicted"/>